<evidence type="ECO:0000256" key="1">
    <source>
        <dbReference type="ARBA" id="ARBA00022793"/>
    </source>
</evidence>
<feature type="domain" description="Flavoprotein" evidence="5">
    <location>
        <begin position="15"/>
        <end position="184"/>
    </location>
</feature>
<keyword evidence="1 3" id="KW-0210">Decarboxylase</keyword>
<comment type="caution">
    <text evidence="7">The sequence shown here is derived from an EMBL/GenBank/DDBJ whole genome shotgun (WGS) entry which is preliminary data.</text>
</comment>
<comment type="similarity">
    <text evidence="3 4">In the N-terminal section; belongs to the HFCD (homo-oligomeric flavin containing Cys decarboxylase) superfamily.</text>
</comment>
<gene>
    <name evidence="3 7" type="primary">coaBC</name>
    <name evidence="7" type="ORF">ACFSCS_06455</name>
</gene>
<dbReference type="RefSeq" id="WP_343873459.1">
    <property type="nucleotide sequence ID" value="NZ_BAAAIX010000016.1"/>
</dbReference>
<feature type="binding site" evidence="3">
    <location>
        <position position="362"/>
    </location>
    <ligand>
        <name>CTP</name>
        <dbReference type="ChEBI" id="CHEBI:37563"/>
    </ligand>
</feature>
<feature type="region of interest" description="Phosphopantothenoylcysteine decarboxylase" evidence="3">
    <location>
        <begin position="1"/>
        <end position="205"/>
    </location>
</feature>
<dbReference type="Proteomes" id="UP001597326">
    <property type="component" value="Unassembled WGS sequence"/>
</dbReference>
<keyword evidence="3 4" id="KW-0436">Ligase</keyword>
<comment type="cofactor">
    <cofactor evidence="3">
        <name>Mg(2+)</name>
        <dbReference type="ChEBI" id="CHEBI:18420"/>
    </cofactor>
</comment>
<keyword evidence="8" id="KW-1185">Reference proteome</keyword>
<comment type="caution">
    <text evidence="3">Lacks conserved residue(s) required for the propagation of feature annotation.</text>
</comment>
<protein>
    <recommendedName>
        <fullName evidence="3">Coenzyme A biosynthesis bifunctional protein CoaBC</fullName>
    </recommendedName>
    <alternativeName>
        <fullName evidence="3">DNA/pantothenate metabolism flavoprotein</fullName>
    </alternativeName>
    <alternativeName>
        <fullName evidence="3">Phosphopantothenoylcysteine synthetase/decarboxylase</fullName>
        <shortName evidence="3">PPCS-PPCDC</shortName>
    </alternativeName>
    <domain>
        <recommendedName>
            <fullName evidence="3">Phosphopantothenoylcysteine decarboxylase</fullName>
            <shortName evidence="3">PPC decarboxylase</shortName>
            <shortName evidence="3">PPC-DC</shortName>
            <ecNumber evidence="3">4.1.1.36</ecNumber>
        </recommendedName>
        <alternativeName>
            <fullName evidence="3">CoaC</fullName>
        </alternativeName>
    </domain>
    <domain>
        <recommendedName>
            <fullName evidence="3">Phosphopantothenate--cysteine ligase</fullName>
            <ecNumber evidence="3">6.3.2.5</ecNumber>
        </recommendedName>
        <alternativeName>
            <fullName evidence="3">CoaB</fullName>
        </alternativeName>
        <alternativeName>
            <fullName evidence="3">Phosphopantothenoylcysteine synthetase</fullName>
            <shortName evidence="3">PPC synthetase</shortName>
            <shortName evidence="3">PPC-S</shortName>
        </alternativeName>
    </domain>
</protein>
<keyword evidence="3" id="KW-0479">Metal-binding</keyword>
<dbReference type="Pfam" id="PF02441">
    <property type="entry name" value="Flavoprotein"/>
    <property type="match status" value="1"/>
</dbReference>
<dbReference type="InterPro" id="IPR003382">
    <property type="entry name" value="Flavoprotein"/>
</dbReference>
<feature type="binding site" evidence="3">
    <location>
        <position position="340"/>
    </location>
    <ligand>
        <name>CTP</name>
        <dbReference type="ChEBI" id="CHEBI:37563"/>
    </ligand>
</feature>
<feature type="binding site" evidence="3">
    <location>
        <position position="304"/>
    </location>
    <ligand>
        <name>CTP</name>
        <dbReference type="ChEBI" id="CHEBI:37563"/>
    </ligand>
</feature>
<dbReference type="SUPFAM" id="SSF52507">
    <property type="entry name" value="Homo-oligomeric flavin-containing Cys decarboxylases, HFCD"/>
    <property type="match status" value="1"/>
</dbReference>
<dbReference type="InterPro" id="IPR035929">
    <property type="entry name" value="CoaB-like_sf"/>
</dbReference>
<evidence type="ECO:0000256" key="4">
    <source>
        <dbReference type="RuleBase" id="RU364078"/>
    </source>
</evidence>
<dbReference type="HAMAP" id="MF_02225">
    <property type="entry name" value="CoaBC"/>
    <property type="match status" value="1"/>
</dbReference>
<dbReference type="EMBL" id="JBHUFZ010000015">
    <property type="protein sequence ID" value="MFD1889830.1"/>
    <property type="molecule type" value="Genomic_DNA"/>
</dbReference>
<comment type="function">
    <text evidence="3">Catalyzes two sequential steps in the biosynthesis of coenzyme A. In the first step cysteine is conjugated to 4'-phosphopantothenate to form 4-phosphopantothenoylcysteine. In the second step the latter compound is decarboxylated to form 4'-phosphopantotheine.</text>
</comment>
<dbReference type="EC" id="4.1.1.36" evidence="3"/>
<comment type="pathway">
    <text evidence="3 4">Cofactor biosynthesis; coenzyme A biosynthesis; CoA from (R)-pantothenate: step 3/5.</text>
</comment>
<evidence type="ECO:0000313" key="7">
    <source>
        <dbReference type="EMBL" id="MFD1889830.1"/>
    </source>
</evidence>
<proteinExistence type="inferred from homology"/>
<keyword evidence="3 4" id="KW-0288">FMN</keyword>
<dbReference type="InterPro" id="IPR007085">
    <property type="entry name" value="DNA/pantothenate-metab_flavo_C"/>
</dbReference>
<keyword evidence="3" id="KW-0460">Magnesium</keyword>
<feature type="region of interest" description="Phosphopantothenate--cysteine ligase" evidence="3">
    <location>
        <begin position="206"/>
        <end position="427"/>
    </location>
</feature>
<evidence type="ECO:0000259" key="6">
    <source>
        <dbReference type="Pfam" id="PF04127"/>
    </source>
</evidence>
<name>A0ABW4RVE1_9ACTN</name>
<dbReference type="InterPro" id="IPR036551">
    <property type="entry name" value="Flavin_trans-like"/>
</dbReference>
<dbReference type="NCBIfam" id="TIGR00521">
    <property type="entry name" value="coaBC_dfp"/>
    <property type="match status" value="1"/>
</dbReference>
<dbReference type="InterPro" id="IPR005252">
    <property type="entry name" value="CoaBC"/>
</dbReference>
<feature type="domain" description="DNA/pantothenate metabolism flavoprotein C-terminal" evidence="6">
    <location>
        <begin position="201"/>
        <end position="413"/>
    </location>
</feature>
<evidence type="ECO:0000256" key="3">
    <source>
        <dbReference type="HAMAP-Rule" id="MF_02225"/>
    </source>
</evidence>
<feature type="binding site" evidence="3">
    <location>
        <position position="294"/>
    </location>
    <ligand>
        <name>CTP</name>
        <dbReference type="ChEBI" id="CHEBI:37563"/>
    </ligand>
</feature>
<comment type="catalytic activity">
    <reaction evidence="3 4">
        <text>(R)-4'-phosphopantothenate + L-cysteine + CTP = N-[(R)-4-phosphopantothenoyl]-L-cysteine + CMP + diphosphate + H(+)</text>
        <dbReference type="Rhea" id="RHEA:19397"/>
        <dbReference type="ChEBI" id="CHEBI:10986"/>
        <dbReference type="ChEBI" id="CHEBI:15378"/>
        <dbReference type="ChEBI" id="CHEBI:33019"/>
        <dbReference type="ChEBI" id="CHEBI:35235"/>
        <dbReference type="ChEBI" id="CHEBI:37563"/>
        <dbReference type="ChEBI" id="CHEBI:59458"/>
        <dbReference type="ChEBI" id="CHEBI:60377"/>
        <dbReference type="EC" id="6.3.2.5"/>
    </reaction>
</comment>
<dbReference type="GO" id="GO:0004633">
    <property type="term" value="F:phosphopantothenoylcysteine decarboxylase activity"/>
    <property type="evidence" value="ECO:0007669"/>
    <property type="project" value="UniProtKB-EC"/>
</dbReference>
<keyword evidence="3" id="KW-0511">Multifunctional enzyme</keyword>
<feature type="binding site" evidence="3">
    <location>
        <position position="358"/>
    </location>
    <ligand>
        <name>CTP</name>
        <dbReference type="ChEBI" id="CHEBI:37563"/>
    </ligand>
</feature>
<accession>A0ABW4RVE1</accession>
<dbReference type="EC" id="6.3.2.5" evidence="3"/>
<dbReference type="SUPFAM" id="SSF102645">
    <property type="entry name" value="CoaB-like"/>
    <property type="match status" value="1"/>
</dbReference>
<dbReference type="GO" id="GO:0004632">
    <property type="term" value="F:phosphopantothenate--cysteine ligase activity"/>
    <property type="evidence" value="ECO:0007669"/>
    <property type="project" value="UniProtKB-EC"/>
</dbReference>
<sequence length="427" mass="43896">MSSGDTADVNATGRRVVLGVAGGIAAYKACEVLRRLREAGCDVTVVPTANALNFVGRTTWEALSGKSVSTDVWSEITEVPHVRIGQQADLVLVVPATADLLARAATGRADDLLTNVLLTAHCPVAFFPAMHTEMWQHPATVANVATLRSRGCVVKDPAAGRLTGADSGPGRLPEPAEITELALRLLDGGREAAGRAAAQDLAGRHVVVSAGGTHEALDPVRFLGNASSGLMGTAIAREAALRGARVTLVAAAMTAEPPSGVEVEQVVSTADLAAVMQRLAPQADAVVMAAAPADFTPAEVSTTKIKKDGDGGMTLHLVQTTDVLAAISRSRRPEQVIVGFAAETAPDRDQLVQLGQAKLARKGCDLLVLNDVSAGKVFGRATTQITLIDPAGIVDEVTGTKSQAAASIVDALAARLAGMSGRNGEPA</sequence>
<dbReference type="Gene3D" id="3.40.50.10300">
    <property type="entry name" value="CoaB-like"/>
    <property type="match status" value="1"/>
</dbReference>
<keyword evidence="3 4" id="KW-0285">Flavoprotein</keyword>
<comment type="function">
    <text evidence="4">Catalyzes two steps in the biosynthesis of coenzyme A. In the first step cysteine is conjugated to 4'-phosphopantothenate to form 4-phosphopantothenoylcysteine, in the latter compound is decarboxylated to form 4'-phosphopantotheine.</text>
</comment>
<evidence type="ECO:0000313" key="8">
    <source>
        <dbReference type="Proteomes" id="UP001597326"/>
    </source>
</evidence>
<dbReference type="Pfam" id="PF04127">
    <property type="entry name" value="DFP"/>
    <property type="match status" value="1"/>
</dbReference>
<dbReference type="Gene3D" id="3.40.50.1950">
    <property type="entry name" value="Flavin prenyltransferase-like"/>
    <property type="match status" value="1"/>
</dbReference>
<dbReference type="PANTHER" id="PTHR14359:SF6">
    <property type="entry name" value="PHOSPHOPANTOTHENOYLCYSTEINE DECARBOXYLASE"/>
    <property type="match status" value="1"/>
</dbReference>
<comment type="similarity">
    <text evidence="3 4">In the C-terminal section; belongs to the PPC synthetase family.</text>
</comment>
<dbReference type="PANTHER" id="PTHR14359">
    <property type="entry name" value="HOMO-OLIGOMERIC FLAVIN CONTAINING CYS DECARBOXYLASE FAMILY"/>
    <property type="match status" value="1"/>
</dbReference>
<comment type="catalytic activity">
    <reaction evidence="3 4">
        <text>N-[(R)-4-phosphopantothenoyl]-L-cysteine + H(+) = (R)-4'-phosphopantetheine + CO2</text>
        <dbReference type="Rhea" id="RHEA:16793"/>
        <dbReference type="ChEBI" id="CHEBI:15378"/>
        <dbReference type="ChEBI" id="CHEBI:16526"/>
        <dbReference type="ChEBI" id="CHEBI:59458"/>
        <dbReference type="ChEBI" id="CHEBI:61723"/>
        <dbReference type="EC" id="4.1.1.36"/>
    </reaction>
</comment>
<keyword evidence="2 3" id="KW-0456">Lyase</keyword>
<comment type="cofactor">
    <cofactor evidence="3">
        <name>FMN</name>
        <dbReference type="ChEBI" id="CHEBI:58210"/>
    </cofactor>
    <text evidence="3">Binds 1 FMN per subunit.</text>
</comment>
<evidence type="ECO:0000259" key="5">
    <source>
        <dbReference type="Pfam" id="PF02441"/>
    </source>
</evidence>
<comment type="pathway">
    <text evidence="3 4">Cofactor biosynthesis; coenzyme A biosynthesis; CoA from (R)-pantothenate: step 2/5.</text>
</comment>
<evidence type="ECO:0000256" key="2">
    <source>
        <dbReference type="ARBA" id="ARBA00023239"/>
    </source>
</evidence>
<organism evidence="7 8">
    <name type="scientific">Luteococcus peritonei</name>
    <dbReference type="NCBI Taxonomy" id="88874"/>
    <lineage>
        <taxon>Bacteria</taxon>
        <taxon>Bacillati</taxon>
        <taxon>Actinomycetota</taxon>
        <taxon>Actinomycetes</taxon>
        <taxon>Propionibacteriales</taxon>
        <taxon>Propionibacteriaceae</taxon>
        <taxon>Luteococcus</taxon>
    </lineage>
</organism>
<reference evidence="8" key="1">
    <citation type="journal article" date="2019" name="Int. J. Syst. Evol. Microbiol.">
        <title>The Global Catalogue of Microorganisms (GCM) 10K type strain sequencing project: providing services to taxonomists for standard genome sequencing and annotation.</title>
        <authorList>
            <consortium name="The Broad Institute Genomics Platform"/>
            <consortium name="The Broad Institute Genome Sequencing Center for Infectious Disease"/>
            <person name="Wu L."/>
            <person name="Ma J."/>
        </authorList>
    </citation>
    <scope>NUCLEOTIDE SEQUENCE [LARGE SCALE GENOMIC DNA]</scope>
    <source>
        <strain evidence="8">CAIM 431</strain>
    </source>
</reference>